<gene>
    <name evidence="2" type="ORF">SLS58_010207</name>
</gene>
<evidence type="ECO:0000313" key="3">
    <source>
        <dbReference type="Proteomes" id="UP001521184"/>
    </source>
</evidence>
<protein>
    <submittedName>
        <fullName evidence="2">Uncharacterized protein</fullName>
    </submittedName>
</protein>
<feature type="region of interest" description="Disordered" evidence="1">
    <location>
        <begin position="268"/>
        <end position="339"/>
    </location>
</feature>
<sequence>MPQDFSSLRIDIAKTTYSSLPSSSSCASYATVRDGPACTGCVLEAIQPEQLTFPGEIVHLTQTIIHYATVYLENCTSYNGCTSYSVSTVPVSCAWCDGGIATKEADITWTWNQATLTYPTTYLGYDCLQLATWTQNPAADDSTCTLGPTPIAAYHVPFAYPATAPSEPYMPVPAPIVEFLRHDPNVSLPFDIATCTARPPLPATCTPAYPAADATTTRFGSPLVDQAARDSLRASSTSPWSAGGSPHYKVVGLVDGSELVSLTATVSGGGEASAWTSGRPSEMTQTTTTTSESRSDDGSVRSTTTATRTETESSSSSGTGSGSGSGSQTSAESLLTGSV</sequence>
<accession>A0ABR3T7L2</accession>
<evidence type="ECO:0000256" key="1">
    <source>
        <dbReference type="SAM" id="MobiDB-lite"/>
    </source>
</evidence>
<proteinExistence type="predicted"/>
<dbReference type="EMBL" id="JAKEKT020000113">
    <property type="protein sequence ID" value="KAL1635511.1"/>
    <property type="molecule type" value="Genomic_DNA"/>
</dbReference>
<organism evidence="2 3">
    <name type="scientific">Diplodia intermedia</name>
    <dbReference type="NCBI Taxonomy" id="856260"/>
    <lineage>
        <taxon>Eukaryota</taxon>
        <taxon>Fungi</taxon>
        <taxon>Dikarya</taxon>
        <taxon>Ascomycota</taxon>
        <taxon>Pezizomycotina</taxon>
        <taxon>Dothideomycetes</taxon>
        <taxon>Dothideomycetes incertae sedis</taxon>
        <taxon>Botryosphaeriales</taxon>
        <taxon>Botryosphaeriaceae</taxon>
        <taxon>Diplodia</taxon>
    </lineage>
</organism>
<comment type="caution">
    <text evidence="2">The sequence shown here is derived from an EMBL/GenBank/DDBJ whole genome shotgun (WGS) entry which is preliminary data.</text>
</comment>
<keyword evidence="3" id="KW-1185">Reference proteome</keyword>
<feature type="compositionally biased region" description="Low complexity" evidence="1">
    <location>
        <begin position="300"/>
        <end position="318"/>
    </location>
</feature>
<reference evidence="2 3" key="1">
    <citation type="journal article" date="2023" name="Plant Dis.">
        <title>First Report of Diplodia intermedia Causing Canker and Dieback Diseases on Apple Trees in Canada.</title>
        <authorList>
            <person name="Ellouze W."/>
            <person name="Ilyukhin E."/>
            <person name="Sulman M."/>
            <person name="Ali S."/>
        </authorList>
    </citation>
    <scope>NUCLEOTIDE SEQUENCE [LARGE SCALE GENOMIC DNA]</scope>
    <source>
        <strain evidence="2 3">M45-28</strain>
    </source>
</reference>
<dbReference type="Proteomes" id="UP001521184">
    <property type="component" value="Unassembled WGS sequence"/>
</dbReference>
<name>A0ABR3T7L2_9PEZI</name>
<evidence type="ECO:0000313" key="2">
    <source>
        <dbReference type="EMBL" id="KAL1635511.1"/>
    </source>
</evidence>
<feature type="compositionally biased region" description="Polar residues" evidence="1">
    <location>
        <begin position="274"/>
        <end position="283"/>
    </location>
</feature>